<gene>
    <name evidence="16" type="primary">asnB</name>
    <name evidence="16" type="ORF">H9868_05565</name>
</gene>
<keyword evidence="9 12" id="KW-0315">Glutamine amidotransferase</keyword>
<accession>A0A9D1RTM9</accession>
<feature type="binding site" evidence="13">
    <location>
        <position position="227"/>
    </location>
    <ligand>
        <name>ATP</name>
        <dbReference type="ChEBI" id="CHEBI:30616"/>
    </ligand>
</feature>
<dbReference type="GO" id="GO:0006529">
    <property type="term" value="P:asparagine biosynthetic process"/>
    <property type="evidence" value="ECO:0007669"/>
    <property type="project" value="UniProtKB-KW"/>
</dbReference>
<dbReference type="NCBIfam" id="NF006949">
    <property type="entry name" value="PRK09431.1"/>
    <property type="match status" value="1"/>
</dbReference>
<evidence type="ECO:0000256" key="3">
    <source>
        <dbReference type="ARBA" id="ARBA00012737"/>
    </source>
</evidence>
<sequence length="527" mass="59456">MCGILGYLGQDMTKEQFEGYLARTRDRGPDDSRVVETSFGLLGFNRLAIMGLTDDGMQPFTRDGSWALCNGELYGFRKVKKELEELGYTFRSGSDCEILLPLYREYGVEMFRHLDAEFACLICDAQTGKVIAARDPIGIRPLFYGYSESGHIAFASEAKNLVGWVKEIRPFPPGHYWMDGRFVPYALPWKVEHYTYDDLDTITATIREKLVAAVEKRLDADAPLGFLLSGGLDSSLVCAIAARQLKKPIRTFAIGMDTDPIDLKYAREVADYLGADHTEIIMTRQDVLDALPTVVAALGTYDITTIRASIGMYLVCRAIHQQTDIKVLLTGEISDELFGYKYTDFAPSAAAFQQEAQKRIREIHCYDVLRADRCLAANSLEARVPFGDLDFVHYVMSIDPAKKRNVYGKGKYLLRKAFSGGDWLPEDILWREKAAFSDAVGHSMVDHLKDYAQQCCTQEQLEEAGERYPFATPFTKESLLYRDLFERFYPGQAEMVPAFWMPNKEWEGCDVDDPSARVLSNYGQSGV</sequence>
<dbReference type="Gene3D" id="3.60.20.10">
    <property type="entry name" value="Glutamine Phosphoribosylpyrophosphate, subunit 1, domain 1"/>
    <property type="match status" value="1"/>
</dbReference>
<comment type="similarity">
    <text evidence="2">Belongs to the asparagine synthetase family.</text>
</comment>
<dbReference type="InterPro" id="IPR014729">
    <property type="entry name" value="Rossmann-like_a/b/a_fold"/>
</dbReference>
<keyword evidence="7 13" id="KW-0067">ATP-binding</keyword>
<evidence type="ECO:0000256" key="11">
    <source>
        <dbReference type="ARBA" id="ARBA00048741"/>
    </source>
</evidence>
<evidence type="ECO:0000313" key="17">
    <source>
        <dbReference type="Proteomes" id="UP000824192"/>
    </source>
</evidence>
<protein>
    <recommendedName>
        <fullName evidence="3">asparagine synthase (glutamine-hydrolyzing)</fullName>
        <ecNumber evidence="3">6.3.5.4</ecNumber>
    </recommendedName>
    <alternativeName>
        <fullName evidence="10">Glutamine-dependent asparagine synthetase</fullName>
    </alternativeName>
</protein>
<dbReference type="CDD" id="cd01991">
    <property type="entry name" value="Asn_synthase_B_C"/>
    <property type="match status" value="1"/>
</dbReference>
<dbReference type="PANTHER" id="PTHR11772">
    <property type="entry name" value="ASPARAGINE SYNTHETASE"/>
    <property type="match status" value="1"/>
</dbReference>
<keyword evidence="4 16" id="KW-0436">Ligase</keyword>
<dbReference type="EC" id="6.3.5.4" evidence="3"/>
<dbReference type="PANTHER" id="PTHR11772:SF23">
    <property type="entry name" value="ASPARAGINE SYNTHETASE [GLUTAMINE-HYDROLYZING]"/>
    <property type="match status" value="1"/>
</dbReference>
<keyword evidence="8 12" id="KW-0061">Asparagine biosynthesis</keyword>
<evidence type="ECO:0000256" key="8">
    <source>
        <dbReference type="ARBA" id="ARBA00022888"/>
    </source>
</evidence>
<dbReference type="InterPro" id="IPR017932">
    <property type="entry name" value="GATase_2_dom"/>
</dbReference>
<dbReference type="GO" id="GO:0005524">
    <property type="term" value="F:ATP binding"/>
    <property type="evidence" value="ECO:0007669"/>
    <property type="project" value="UniProtKB-KW"/>
</dbReference>
<feature type="active site" description="For GATase activity" evidence="12">
    <location>
        <position position="2"/>
    </location>
</feature>
<name>A0A9D1RTM9_9FIRM</name>
<evidence type="ECO:0000256" key="5">
    <source>
        <dbReference type="ARBA" id="ARBA00022605"/>
    </source>
</evidence>
<evidence type="ECO:0000256" key="12">
    <source>
        <dbReference type="PIRSR" id="PIRSR001589-1"/>
    </source>
</evidence>
<dbReference type="InterPro" id="IPR033738">
    <property type="entry name" value="AsnB_N"/>
</dbReference>
<dbReference type="InterPro" id="IPR006426">
    <property type="entry name" value="Asn_synth_AEB"/>
</dbReference>
<evidence type="ECO:0000313" key="16">
    <source>
        <dbReference type="EMBL" id="HIW93993.1"/>
    </source>
</evidence>
<dbReference type="SUPFAM" id="SSF56235">
    <property type="entry name" value="N-terminal nucleophile aminohydrolases (Ntn hydrolases)"/>
    <property type="match status" value="1"/>
</dbReference>
<dbReference type="GO" id="GO:0004066">
    <property type="term" value="F:asparagine synthase (glutamine-hydrolyzing) activity"/>
    <property type="evidence" value="ECO:0007669"/>
    <property type="project" value="UniProtKB-EC"/>
</dbReference>
<reference evidence="16" key="1">
    <citation type="journal article" date="2021" name="PeerJ">
        <title>Extensive microbial diversity within the chicken gut microbiome revealed by metagenomics and culture.</title>
        <authorList>
            <person name="Gilroy R."/>
            <person name="Ravi A."/>
            <person name="Getino M."/>
            <person name="Pursley I."/>
            <person name="Horton D.L."/>
            <person name="Alikhan N.F."/>
            <person name="Baker D."/>
            <person name="Gharbi K."/>
            <person name="Hall N."/>
            <person name="Watson M."/>
            <person name="Adriaenssens E.M."/>
            <person name="Foster-Nyarko E."/>
            <person name="Jarju S."/>
            <person name="Secka A."/>
            <person name="Antonio M."/>
            <person name="Oren A."/>
            <person name="Chaudhuri R.R."/>
            <person name="La Ragione R."/>
            <person name="Hildebrand F."/>
            <person name="Pallen M.J."/>
        </authorList>
    </citation>
    <scope>NUCLEOTIDE SEQUENCE</scope>
    <source>
        <strain evidence="16">ChiGjej6B6-1540</strain>
    </source>
</reference>
<evidence type="ECO:0000256" key="4">
    <source>
        <dbReference type="ARBA" id="ARBA00022598"/>
    </source>
</evidence>
<evidence type="ECO:0000256" key="6">
    <source>
        <dbReference type="ARBA" id="ARBA00022741"/>
    </source>
</evidence>
<evidence type="ECO:0000256" key="13">
    <source>
        <dbReference type="PIRSR" id="PIRSR001589-2"/>
    </source>
</evidence>
<keyword evidence="6 13" id="KW-0547">Nucleotide-binding</keyword>
<dbReference type="InterPro" id="IPR029055">
    <property type="entry name" value="Ntn_hydrolases_N"/>
</dbReference>
<comment type="pathway">
    <text evidence="1">Amino-acid biosynthesis; L-asparagine biosynthesis; L-asparagine from L-aspartate (L-Gln route): step 1/1.</text>
</comment>
<dbReference type="PIRSF" id="PIRSF001589">
    <property type="entry name" value="Asn_synthetase_glu-h"/>
    <property type="match status" value="1"/>
</dbReference>
<evidence type="ECO:0000256" key="10">
    <source>
        <dbReference type="ARBA" id="ARBA00030234"/>
    </source>
</evidence>
<evidence type="ECO:0000256" key="14">
    <source>
        <dbReference type="PIRSR" id="PIRSR001589-3"/>
    </source>
</evidence>
<organism evidence="16 17">
    <name type="scientific">Candidatus Flavonifractor merdipullorum</name>
    <dbReference type="NCBI Taxonomy" id="2838590"/>
    <lineage>
        <taxon>Bacteria</taxon>
        <taxon>Bacillati</taxon>
        <taxon>Bacillota</taxon>
        <taxon>Clostridia</taxon>
        <taxon>Eubacteriales</taxon>
        <taxon>Oscillospiraceae</taxon>
        <taxon>Flavonifractor</taxon>
    </lineage>
</organism>
<dbReference type="EMBL" id="DXGA01000109">
    <property type="protein sequence ID" value="HIW93993.1"/>
    <property type="molecule type" value="Genomic_DNA"/>
</dbReference>
<dbReference type="Gene3D" id="3.40.50.620">
    <property type="entry name" value="HUPs"/>
    <property type="match status" value="1"/>
</dbReference>
<dbReference type="Pfam" id="PF13537">
    <property type="entry name" value="GATase_7"/>
    <property type="match status" value="1"/>
</dbReference>
<comment type="catalytic activity">
    <reaction evidence="11">
        <text>L-aspartate + L-glutamine + ATP + H2O = L-asparagine + L-glutamate + AMP + diphosphate + H(+)</text>
        <dbReference type="Rhea" id="RHEA:12228"/>
        <dbReference type="ChEBI" id="CHEBI:15377"/>
        <dbReference type="ChEBI" id="CHEBI:15378"/>
        <dbReference type="ChEBI" id="CHEBI:29985"/>
        <dbReference type="ChEBI" id="CHEBI:29991"/>
        <dbReference type="ChEBI" id="CHEBI:30616"/>
        <dbReference type="ChEBI" id="CHEBI:33019"/>
        <dbReference type="ChEBI" id="CHEBI:58048"/>
        <dbReference type="ChEBI" id="CHEBI:58359"/>
        <dbReference type="ChEBI" id="CHEBI:456215"/>
        <dbReference type="EC" id="6.3.5.4"/>
    </reaction>
</comment>
<feature type="binding site" evidence="13">
    <location>
        <position position="254"/>
    </location>
    <ligand>
        <name>ATP</name>
        <dbReference type="ChEBI" id="CHEBI:30616"/>
    </ligand>
</feature>
<dbReference type="GO" id="GO:0005829">
    <property type="term" value="C:cytosol"/>
    <property type="evidence" value="ECO:0007669"/>
    <property type="project" value="TreeGrafter"/>
</dbReference>
<evidence type="ECO:0000256" key="2">
    <source>
        <dbReference type="ARBA" id="ARBA00005752"/>
    </source>
</evidence>
<comment type="caution">
    <text evidence="16">The sequence shown here is derived from an EMBL/GenBank/DDBJ whole genome shotgun (WGS) entry which is preliminary data.</text>
</comment>
<dbReference type="CDD" id="cd00712">
    <property type="entry name" value="AsnB"/>
    <property type="match status" value="1"/>
</dbReference>
<keyword evidence="5 12" id="KW-0028">Amino-acid biosynthesis</keyword>
<dbReference type="AlphaFoldDB" id="A0A9D1RTM9"/>
<evidence type="ECO:0000256" key="9">
    <source>
        <dbReference type="ARBA" id="ARBA00022962"/>
    </source>
</evidence>
<proteinExistence type="inferred from homology"/>
<reference evidence="16" key="2">
    <citation type="submission" date="2021-04" db="EMBL/GenBank/DDBJ databases">
        <authorList>
            <person name="Gilroy R."/>
        </authorList>
    </citation>
    <scope>NUCLEOTIDE SEQUENCE</scope>
    <source>
        <strain evidence="16">ChiGjej6B6-1540</strain>
    </source>
</reference>
<dbReference type="NCBIfam" id="TIGR01536">
    <property type="entry name" value="asn_synth_AEB"/>
    <property type="match status" value="1"/>
</dbReference>
<dbReference type="PROSITE" id="PS51278">
    <property type="entry name" value="GATASE_TYPE_2"/>
    <property type="match status" value="1"/>
</dbReference>
<dbReference type="Pfam" id="PF00733">
    <property type="entry name" value="Asn_synthase"/>
    <property type="match status" value="2"/>
</dbReference>
<feature type="site" description="Important for beta-aspartyl-AMP intermediate formation" evidence="14">
    <location>
        <position position="332"/>
    </location>
</feature>
<feature type="binding site" evidence="13">
    <location>
        <position position="95"/>
    </location>
    <ligand>
        <name>L-glutamine</name>
        <dbReference type="ChEBI" id="CHEBI:58359"/>
    </ligand>
</feature>
<dbReference type="Proteomes" id="UP000824192">
    <property type="component" value="Unassembled WGS sequence"/>
</dbReference>
<feature type="domain" description="Glutamine amidotransferase type-2" evidence="15">
    <location>
        <begin position="2"/>
        <end position="182"/>
    </location>
</feature>
<dbReference type="InterPro" id="IPR050795">
    <property type="entry name" value="Asn_Synthetase"/>
</dbReference>
<evidence type="ECO:0000256" key="7">
    <source>
        <dbReference type="ARBA" id="ARBA00022840"/>
    </source>
</evidence>
<evidence type="ECO:0000256" key="1">
    <source>
        <dbReference type="ARBA" id="ARBA00005187"/>
    </source>
</evidence>
<evidence type="ECO:0000259" key="15">
    <source>
        <dbReference type="PROSITE" id="PS51278"/>
    </source>
</evidence>
<dbReference type="SUPFAM" id="SSF52402">
    <property type="entry name" value="Adenine nucleotide alpha hydrolases-like"/>
    <property type="match status" value="1"/>
</dbReference>
<dbReference type="InterPro" id="IPR001962">
    <property type="entry name" value="Asn_synthase"/>
</dbReference>